<evidence type="ECO:0000256" key="2">
    <source>
        <dbReference type="PROSITE-ProRule" id="PRU00169"/>
    </source>
</evidence>
<name>A0A1H7K4Q7_9GAMM</name>
<protein>
    <submittedName>
        <fullName evidence="5">Response regulator receiver domain-containing protein</fullName>
    </submittedName>
</protein>
<accession>A0A1H7K4Q7</accession>
<reference evidence="5 6" key="1">
    <citation type="submission" date="2016-10" db="EMBL/GenBank/DDBJ databases">
        <authorList>
            <person name="de Groot N.N."/>
        </authorList>
    </citation>
    <scope>NUCLEOTIDE SEQUENCE [LARGE SCALE GENOMIC DNA]</scope>
    <source>
        <strain evidence="5 6">JCM 19513</strain>
    </source>
</reference>
<keyword evidence="6" id="KW-1185">Reference proteome</keyword>
<evidence type="ECO:0000256" key="1">
    <source>
        <dbReference type="ARBA" id="ARBA00022553"/>
    </source>
</evidence>
<dbReference type="InterPro" id="IPR001789">
    <property type="entry name" value="Sig_transdc_resp-reg_receiver"/>
</dbReference>
<evidence type="ECO:0000313" key="6">
    <source>
        <dbReference type="Proteomes" id="UP000185766"/>
    </source>
</evidence>
<dbReference type="SUPFAM" id="SSF52172">
    <property type="entry name" value="CheY-like"/>
    <property type="match status" value="1"/>
</dbReference>
<evidence type="ECO:0000313" key="5">
    <source>
        <dbReference type="EMBL" id="SEK80865.1"/>
    </source>
</evidence>
<dbReference type="GO" id="GO:0000160">
    <property type="term" value="P:phosphorelay signal transduction system"/>
    <property type="evidence" value="ECO:0007669"/>
    <property type="project" value="InterPro"/>
</dbReference>
<keyword evidence="1 2" id="KW-0597">Phosphoprotein</keyword>
<gene>
    <name evidence="5" type="ORF">SAMN05216214_105125</name>
</gene>
<dbReference type="PROSITE" id="PS50110">
    <property type="entry name" value="RESPONSE_REGULATORY"/>
    <property type="match status" value="1"/>
</dbReference>
<dbReference type="PANTHER" id="PTHR44591">
    <property type="entry name" value="STRESS RESPONSE REGULATOR PROTEIN 1"/>
    <property type="match status" value="1"/>
</dbReference>
<evidence type="ECO:0000259" key="4">
    <source>
        <dbReference type="PROSITE" id="PS50110"/>
    </source>
</evidence>
<organism evidence="5 6">
    <name type="scientific">Atopomonas hussainii</name>
    <dbReference type="NCBI Taxonomy" id="1429083"/>
    <lineage>
        <taxon>Bacteria</taxon>
        <taxon>Pseudomonadati</taxon>
        <taxon>Pseudomonadota</taxon>
        <taxon>Gammaproteobacteria</taxon>
        <taxon>Pseudomonadales</taxon>
        <taxon>Pseudomonadaceae</taxon>
        <taxon>Atopomonas</taxon>
    </lineage>
</organism>
<dbReference type="Gene3D" id="3.40.50.2300">
    <property type="match status" value="1"/>
</dbReference>
<dbReference type="InterPro" id="IPR011006">
    <property type="entry name" value="CheY-like_superfamily"/>
</dbReference>
<sequence>MANLLLIDDEPNILSALTRVLHKRPWQVTTCERPEKALELLTQQNFDLILSDYRMPGMDGITLLQFVRQRQPEAMRLLLTAHGDREALIKAINQAEIFRFLSKPWDDYELLTALDTALELLTLRREQKRMYEQLKQQHDLLVRQREAQEHLRAEHPALFEVMRNEDGAIVLEEWESLDHQGFN</sequence>
<dbReference type="CDD" id="cd17569">
    <property type="entry name" value="REC_HupR-like"/>
    <property type="match status" value="1"/>
</dbReference>
<dbReference type="EMBL" id="FOAS01000005">
    <property type="protein sequence ID" value="SEK80865.1"/>
    <property type="molecule type" value="Genomic_DNA"/>
</dbReference>
<dbReference type="SMART" id="SM00448">
    <property type="entry name" value="REC"/>
    <property type="match status" value="1"/>
</dbReference>
<feature type="modified residue" description="4-aspartylphosphate" evidence="2">
    <location>
        <position position="52"/>
    </location>
</feature>
<dbReference type="Proteomes" id="UP000185766">
    <property type="component" value="Unassembled WGS sequence"/>
</dbReference>
<dbReference type="STRING" id="1429083.GCA_001885685_01301"/>
<dbReference type="Pfam" id="PF00072">
    <property type="entry name" value="Response_reg"/>
    <property type="match status" value="1"/>
</dbReference>
<evidence type="ECO:0000256" key="3">
    <source>
        <dbReference type="SAM" id="Coils"/>
    </source>
</evidence>
<proteinExistence type="predicted"/>
<dbReference type="InterPro" id="IPR050595">
    <property type="entry name" value="Bact_response_regulator"/>
</dbReference>
<dbReference type="PANTHER" id="PTHR44591:SF19">
    <property type="entry name" value="TWO-COMPONENT RESPONSE REGULATOR-RELATED"/>
    <property type="match status" value="1"/>
</dbReference>
<feature type="coiled-coil region" evidence="3">
    <location>
        <begin position="117"/>
        <end position="151"/>
    </location>
</feature>
<keyword evidence="3" id="KW-0175">Coiled coil</keyword>
<dbReference type="AlphaFoldDB" id="A0A1H7K4Q7"/>
<feature type="domain" description="Response regulatory" evidence="4">
    <location>
        <begin position="3"/>
        <end position="118"/>
    </location>
</feature>
<dbReference type="RefSeq" id="WP_074866414.1">
    <property type="nucleotide sequence ID" value="NZ_FOAS01000005.1"/>
</dbReference>